<sequence length="670" mass="74612">MSAQHAFDYHAAFSRTLGWVTTLELQQLRHKRVAIAGAGGVGGVHLLTLARLGIGAFNIADLDTFELANFNRQAGAMMSTLGQPKVEVMATMARDINPELDLRVFPGGINAGNVEDFLHDVDLYIDALDFFAFEARTAVFAACARLDIPAITVAPLGMGAALINFLPGQMTFEQYFGIAGKSDADKTARFLVGLAPGTPLRHYLIEPHRSDTPHRRGPSTPMSVQLCAGVAGSEAVKILLKRGRTWPAPHSITYDAFLNRHIHCWRPGGRYNPYTRLQVWLVSRYIQHQAAIAKKSGPAQSDASQDTMSRILDLARWAPSGDNEQPWRFEVRSETRLVVHFLNQHADNLYNYAGRPSLISLGCLAENLRLAASRHGWSMAWQYQPQPPGGLLQVDFDRDAAQRTEPLCEFIALRSVDRRPYRRVALETRQKLALEQALGDEFRVCWLEGTRARWQCSRLNASASRIRQGLPEAIRVHRRILDWDHDYSTDRIPVRAVGVSAPTRGIMQWVMRQQKRAEFMLGQLPGGTLAAQLEMELLPGMQCAAHFMLVRNAPAEPDDPSASIRTGMALQRFWLTATKVGLALHPSVATLCFAYYGHHQASFSRDASALPRARRLALRFDRMCLENNVIPELVVFLGRIGTPLPQPAHSRSVRMPLADLMMENSTPNPG</sequence>
<evidence type="ECO:0000259" key="1">
    <source>
        <dbReference type="Pfam" id="PF00899"/>
    </source>
</evidence>
<name>A0A1J5Q684_9ZZZZ</name>
<dbReference type="EC" id="6.1.-.-" evidence="2"/>
<dbReference type="PANTHER" id="PTHR43267:SF1">
    <property type="entry name" value="TRNA THREONYLCARBAMOYLADENOSINE DEHYDRATASE"/>
    <property type="match status" value="1"/>
</dbReference>
<reference evidence="2" key="1">
    <citation type="submission" date="2016-10" db="EMBL/GenBank/DDBJ databases">
        <title>Sequence of Gallionella enrichment culture.</title>
        <authorList>
            <person name="Poehlein A."/>
            <person name="Muehling M."/>
            <person name="Daniel R."/>
        </authorList>
    </citation>
    <scope>NUCLEOTIDE SEQUENCE</scope>
</reference>
<dbReference type="InterPro" id="IPR000594">
    <property type="entry name" value="ThiF_NAD_FAD-bd"/>
</dbReference>
<dbReference type="GO" id="GO:0061504">
    <property type="term" value="P:cyclic threonylcarbamoyladenosine biosynthetic process"/>
    <property type="evidence" value="ECO:0007669"/>
    <property type="project" value="TreeGrafter"/>
</dbReference>
<dbReference type="InterPro" id="IPR045886">
    <property type="entry name" value="ThiF/MoeB/HesA"/>
</dbReference>
<dbReference type="Gene3D" id="3.40.50.720">
    <property type="entry name" value="NAD(P)-binding Rossmann-like Domain"/>
    <property type="match status" value="1"/>
</dbReference>
<dbReference type="GO" id="GO:0016491">
    <property type="term" value="F:oxidoreductase activity"/>
    <property type="evidence" value="ECO:0007669"/>
    <property type="project" value="InterPro"/>
</dbReference>
<feature type="domain" description="THIF-type NAD/FAD binding fold" evidence="1">
    <location>
        <begin position="20"/>
        <end position="260"/>
    </location>
</feature>
<dbReference type="EMBL" id="MLJW01001351">
    <property type="protein sequence ID" value="OIQ78706.1"/>
    <property type="molecule type" value="Genomic_DNA"/>
</dbReference>
<evidence type="ECO:0000313" key="2">
    <source>
        <dbReference type="EMBL" id="OIQ78706.1"/>
    </source>
</evidence>
<dbReference type="GO" id="GO:0061503">
    <property type="term" value="F:tRNA threonylcarbamoyladenosine dehydratase"/>
    <property type="evidence" value="ECO:0007669"/>
    <property type="project" value="TreeGrafter"/>
</dbReference>
<organism evidence="2">
    <name type="scientific">mine drainage metagenome</name>
    <dbReference type="NCBI Taxonomy" id="410659"/>
    <lineage>
        <taxon>unclassified sequences</taxon>
        <taxon>metagenomes</taxon>
        <taxon>ecological metagenomes</taxon>
    </lineage>
</organism>
<dbReference type="NCBIfam" id="NF006077">
    <property type="entry name" value="PRK08223.1"/>
    <property type="match status" value="1"/>
</dbReference>
<dbReference type="AlphaFoldDB" id="A0A1J5Q684"/>
<proteinExistence type="predicted"/>
<dbReference type="SUPFAM" id="SSF55469">
    <property type="entry name" value="FMN-dependent nitroreductase-like"/>
    <property type="match status" value="1"/>
</dbReference>
<dbReference type="CDD" id="cd01483">
    <property type="entry name" value="E1_enzyme_family"/>
    <property type="match status" value="1"/>
</dbReference>
<dbReference type="InterPro" id="IPR000415">
    <property type="entry name" value="Nitroreductase-like"/>
</dbReference>
<gene>
    <name evidence="2" type="primary">tcdA_10</name>
    <name evidence="2" type="ORF">GALL_395840</name>
</gene>
<dbReference type="Pfam" id="PF00899">
    <property type="entry name" value="ThiF"/>
    <property type="match status" value="1"/>
</dbReference>
<accession>A0A1J5Q684</accession>
<dbReference type="SUPFAM" id="SSF69572">
    <property type="entry name" value="Activating enzymes of the ubiquitin-like proteins"/>
    <property type="match status" value="1"/>
</dbReference>
<dbReference type="Gene3D" id="3.40.109.10">
    <property type="entry name" value="NADH Oxidase"/>
    <property type="match status" value="2"/>
</dbReference>
<dbReference type="PANTHER" id="PTHR43267">
    <property type="entry name" value="TRNA THREONYLCARBAMOYLADENOSINE DEHYDRATASE"/>
    <property type="match status" value="1"/>
</dbReference>
<dbReference type="InterPro" id="IPR035985">
    <property type="entry name" value="Ubiquitin-activating_enz"/>
</dbReference>
<protein>
    <submittedName>
        <fullName evidence="2">tRNA threonylcarbamoyladenosine dehydratase</fullName>
        <ecNumber evidence="2">6.1.-.-</ecNumber>
    </submittedName>
</protein>
<dbReference type="GO" id="GO:0008641">
    <property type="term" value="F:ubiquitin-like modifier activating enzyme activity"/>
    <property type="evidence" value="ECO:0007669"/>
    <property type="project" value="InterPro"/>
</dbReference>
<comment type="caution">
    <text evidence="2">The sequence shown here is derived from an EMBL/GenBank/DDBJ whole genome shotgun (WGS) entry which is preliminary data.</text>
</comment>
<keyword evidence="2" id="KW-0436">Ligase</keyword>